<evidence type="ECO:0000313" key="7">
    <source>
        <dbReference type="EMBL" id="GGG27820.1"/>
    </source>
</evidence>
<evidence type="ECO:0000256" key="3">
    <source>
        <dbReference type="ARBA" id="ARBA00022989"/>
    </source>
</evidence>
<dbReference type="GO" id="GO:0012505">
    <property type="term" value="C:endomembrane system"/>
    <property type="evidence" value="ECO:0007669"/>
    <property type="project" value="UniProtKB-SubCell"/>
</dbReference>
<evidence type="ECO:0000256" key="2">
    <source>
        <dbReference type="ARBA" id="ARBA00022692"/>
    </source>
</evidence>
<evidence type="ECO:0000256" key="5">
    <source>
        <dbReference type="SAM" id="Phobius"/>
    </source>
</evidence>
<dbReference type="Pfam" id="PF06803">
    <property type="entry name" value="DUF1232"/>
    <property type="match status" value="1"/>
</dbReference>
<dbReference type="CDD" id="cd00093">
    <property type="entry name" value="HTH_XRE"/>
    <property type="match status" value="1"/>
</dbReference>
<evidence type="ECO:0000256" key="1">
    <source>
        <dbReference type="ARBA" id="ARBA00004127"/>
    </source>
</evidence>
<dbReference type="PROSITE" id="PS50943">
    <property type="entry name" value="HTH_CROC1"/>
    <property type="match status" value="1"/>
</dbReference>
<organism evidence="7 8">
    <name type="scientific">Lysinibacillus alkalisoli</name>
    <dbReference type="NCBI Taxonomy" id="1911548"/>
    <lineage>
        <taxon>Bacteria</taxon>
        <taxon>Bacillati</taxon>
        <taxon>Bacillota</taxon>
        <taxon>Bacilli</taxon>
        <taxon>Bacillales</taxon>
        <taxon>Bacillaceae</taxon>
        <taxon>Lysinibacillus</taxon>
    </lineage>
</organism>
<accession>A0A917G8G9</accession>
<dbReference type="RefSeq" id="WP_188615203.1">
    <property type="nucleotide sequence ID" value="NZ_BMJT01000007.1"/>
</dbReference>
<keyword evidence="4 5" id="KW-0472">Membrane</keyword>
<sequence length="204" mass="23732">METDDFGQYLTKQLHNKQMNRAQLSKQTGINPSTISRIITGKRQPTLQHLQQLAFALERPLPELLRYLEPQPSSPSLPHAIHEIMDQLTAVYPIDKDDFKVKVEDKLISLQQDQDEVRHRQMILQEFPKKIQTLQGDGPYISQFHDFFARFKNREGTKKQVTFIGLALLYFVIPVDVIPDYIFPIGYIDDVIAMNIVVNWLNKE</sequence>
<comment type="subcellular location">
    <subcellularLocation>
        <location evidence="1">Endomembrane system</location>
        <topology evidence="1">Multi-pass membrane protein</topology>
    </subcellularLocation>
</comment>
<dbReference type="EMBL" id="BMJT01000007">
    <property type="protein sequence ID" value="GGG27820.1"/>
    <property type="molecule type" value="Genomic_DNA"/>
</dbReference>
<feature type="domain" description="HTH cro/C1-type" evidence="6">
    <location>
        <begin position="17"/>
        <end position="64"/>
    </location>
</feature>
<dbReference type="GO" id="GO:0003677">
    <property type="term" value="F:DNA binding"/>
    <property type="evidence" value="ECO:0007669"/>
    <property type="project" value="InterPro"/>
</dbReference>
<reference evidence="7" key="1">
    <citation type="journal article" date="2014" name="Int. J. Syst. Evol. Microbiol.">
        <title>Complete genome sequence of Corynebacterium casei LMG S-19264T (=DSM 44701T), isolated from a smear-ripened cheese.</title>
        <authorList>
            <consortium name="US DOE Joint Genome Institute (JGI-PGF)"/>
            <person name="Walter F."/>
            <person name="Albersmeier A."/>
            <person name="Kalinowski J."/>
            <person name="Ruckert C."/>
        </authorList>
    </citation>
    <scope>NUCLEOTIDE SEQUENCE</scope>
    <source>
        <strain evidence="7">CGMCC 1.15760</strain>
    </source>
</reference>
<dbReference type="InterPro" id="IPR010652">
    <property type="entry name" value="DUF1232"/>
</dbReference>
<dbReference type="Proteomes" id="UP000616608">
    <property type="component" value="Unassembled WGS sequence"/>
</dbReference>
<gene>
    <name evidence="7" type="ORF">GCM10007425_23030</name>
</gene>
<proteinExistence type="predicted"/>
<dbReference type="Pfam" id="PF13443">
    <property type="entry name" value="HTH_26"/>
    <property type="match status" value="1"/>
</dbReference>
<keyword evidence="3 5" id="KW-1133">Transmembrane helix</keyword>
<evidence type="ECO:0000256" key="4">
    <source>
        <dbReference type="ARBA" id="ARBA00023136"/>
    </source>
</evidence>
<dbReference type="SMART" id="SM00530">
    <property type="entry name" value="HTH_XRE"/>
    <property type="match status" value="1"/>
</dbReference>
<keyword evidence="2 5" id="KW-0812">Transmembrane</keyword>
<dbReference type="InterPro" id="IPR001387">
    <property type="entry name" value="Cro/C1-type_HTH"/>
</dbReference>
<comment type="caution">
    <text evidence="7">The sequence shown here is derived from an EMBL/GenBank/DDBJ whole genome shotgun (WGS) entry which is preliminary data.</text>
</comment>
<dbReference type="AlphaFoldDB" id="A0A917G8G9"/>
<feature type="transmembrane region" description="Helical" evidence="5">
    <location>
        <begin position="160"/>
        <end position="175"/>
    </location>
</feature>
<dbReference type="Gene3D" id="1.10.260.40">
    <property type="entry name" value="lambda repressor-like DNA-binding domains"/>
    <property type="match status" value="1"/>
</dbReference>
<protein>
    <submittedName>
        <fullName evidence="7">Transcriptional regulator</fullName>
    </submittedName>
</protein>
<reference evidence="7" key="2">
    <citation type="submission" date="2020-09" db="EMBL/GenBank/DDBJ databases">
        <authorList>
            <person name="Sun Q."/>
            <person name="Zhou Y."/>
        </authorList>
    </citation>
    <scope>NUCLEOTIDE SEQUENCE</scope>
    <source>
        <strain evidence="7">CGMCC 1.15760</strain>
    </source>
</reference>
<evidence type="ECO:0000259" key="6">
    <source>
        <dbReference type="PROSITE" id="PS50943"/>
    </source>
</evidence>
<evidence type="ECO:0000313" key="8">
    <source>
        <dbReference type="Proteomes" id="UP000616608"/>
    </source>
</evidence>
<dbReference type="SUPFAM" id="SSF47413">
    <property type="entry name" value="lambda repressor-like DNA-binding domains"/>
    <property type="match status" value="1"/>
</dbReference>
<keyword evidence="8" id="KW-1185">Reference proteome</keyword>
<name>A0A917G8G9_9BACI</name>
<dbReference type="InterPro" id="IPR010982">
    <property type="entry name" value="Lambda_DNA-bd_dom_sf"/>
</dbReference>